<keyword evidence="1" id="KW-0227">DNA damage</keyword>
<evidence type="ECO:0000313" key="4">
    <source>
        <dbReference type="Proteomes" id="UP001152795"/>
    </source>
</evidence>
<dbReference type="Gene3D" id="3.40.50.300">
    <property type="entry name" value="P-loop containing nucleotide triphosphate hydrolases"/>
    <property type="match status" value="1"/>
</dbReference>
<keyword evidence="4" id="KW-1185">Reference proteome</keyword>
<keyword evidence="1" id="KW-0547">Nucleotide-binding</keyword>
<keyword evidence="1 3" id="KW-0347">Helicase</keyword>
<dbReference type="GO" id="GO:0005524">
    <property type="term" value="F:ATP binding"/>
    <property type="evidence" value="ECO:0007669"/>
    <property type="project" value="UniProtKB-KW"/>
</dbReference>
<dbReference type="PANTHER" id="PTHR47642">
    <property type="entry name" value="ATP-DEPENDENT DNA HELICASE"/>
    <property type="match status" value="1"/>
</dbReference>
<dbReference type="SUPFAM" id="SSF52540">
    <property type="entry name" value="P-loop containing nucleoside triphosphate hydrolases"/>
    <property type="match status" value="1"/>
</dbReference>
<evidence type="ECO:0000256" key="1">
    <source>
        <dbReference type="RuleBase" id="RU363044"/>
    </source>
</evidence>
<feature type="domain" description="DNA helicase Pif1-like DEAD-box helicase" evidence="2">
    <location>
        <begin position="94"/>
        <end position="211"/>
    </location>
</feature>
<keyword evidence="1" id="KW-0233">DNA recombination</keyword>
<dbReference type="InterPro" id="IPR027417">
    <property type="entry name" value="P-loop_NTPase"/>
</dbReference>
<reference evidence="3" key="1">
    <citation type="submission" date="2020-04" db="EMBL/GenBank/DDBJ databases">
        <authorList>
            <person name="Alioto T."/>
            <person name="Alioto T."/>
            <person name="Gomez Garrido J."/>
        </authorList>
    </citation>
    <scope>NUCLEOTIDE SEQUENCE</scope>
    <source>
        <strain evidence="3">A484AB</strain>
    </source>
</reference>
<comment type="caution">
    <text evidence="3">The sequence shown here is derived from an EMBL/GenBank/DDBJ whole genome shotgun (WGS) entry which is preliminary data.</text>
</comment>
<dbReference type="InterPro" id="IPR010285">
    <property type="entry name" value="DNA_helicase_pif1-like_DEAD"/>
</dbReference>
<gene>
    <name evidence="3" type="ORF">PACLA_8A026534</name>
</gene>
<dbReference type="GO" id="GO:0043139">
    <property type="term" value="F:5'-3' DNA helicase activity"/>
    <property type="evidence" value="ECO:0007669"/>
    <property type="project" value="UniProtKB-EC"/>
</dbReference>
<evidence type="ECO:0000313" key="3">
    <source>
        <dbReference type="EMBL" id="CAB4011486.1"/>
    </source>
</evidence>
<dbReference type="EC" id="5.6.2.3" evidence="1"/>
<dbReference type="InterPro" id="IPR051055">
    <property type="entry name" value="PIF1_helicase"/>
</dbReference>
<dbReference type="GO" id="GO:0000723">
    <property type="term" value="P:telomere maintenance"/>
    <property type="evidence" value="ECO:0007669"/>
    <property type="project" value="InterPro"/>
</dbReference>
<evidence type="ECO:0000259" key="2">
    <source>
        <dbReference type="Pfam" id="PF05970"/>
    </source>
</evidence>
<sequence length="215" mass="24329">MQNVLDNIELSIEELTENDHQSQEEWMMLSQFHSCGVNCNAKNPKGSCNYNWHLDCTKYSEQDLGEMPNWVKTKKDNASAEIRKGEQIDINSFSEKQKLVYDIIVYHSKLPTESKSPLLIIIIGEAGTDKSYLINGIFNYLKNKCVITATTGKAAFNISGVTIHSFLKLPIGSLRQNDLSGQSLLNLQEQLLGIDYLLIDEYSMLGQTTMGWIDR</sequence>
<organism evidence="3 4">
    <name type="scientific">Paramuricea clavata</name>
    <name type="common">Red gorgonian</name>
    <name type="synonym">Violescent sea-whip</name>
    <dbReference type="NCBI Taxonomy" id="317549"/>
    <lineage>
        <taxon>Eukaryota</taxon>
        <taxon>Metazoa</taxon>
        <taxon>Cnidaria</taxon>
        <taxon>Anthozoa</taxon>
        <taxon>Octocorallia</taxon>
        <taxon>Malacalcyonacea</taxon>
        <taxon>Plexauridae</taxon>
        <taxon>Paramuricea</taxon>
    </lineage>
</organism>
<dbReference type="AlphaFoldDB" id="A0A6S7I1B2"/>
<dbReference type="GO" id="GO:0016787">
    <property type="term" value="F:hydrolase activity"/>
    <property type="evidence" value="ECO:0007669"/>
    <property type="project" value="UniProtKB-KW"/>
</dbReference>
<dbReference type="GO" id="GO:0006281">
    <property type="term" value="P:DNA repair"/>
    <property type="evidence" value="ECO:0007669"/>
    <property type="project" value="UniProtKB-KW"/>
</dbReference>
<keyword evidence="1" id="KW-0234">DNA repair</keyword>
<keyword evidence="1" id="KW-0067">ATP-binding</keyword>
<protein>
    <recommendedName>
        <fullName evidence="1">ATP-dependent DNA helicase</fullName>
        <ecNumber evidence="1">5.6.2.3</ecNumber>
    </recommendedName>
</protein>
<proteinExistence type="inferred from homology"/>
<comment type="cofactor">
    <cofactor evidence="1">
        <name>Mg(2+)</name>
        <dbReference type="ChEBI" id="CHEBI:18420"/>
    </cofactor>
</comment>
<dbReference type="GO" id="GO:0006310">
    <property type="term" value="P:DNA recombination"/>
    <property type="evidence" value="ECO:0007669"/>
    <property type="project" value="UniProtKB-KW"/>
</dbReference>
<keyword evidence="1" id="KW-0378">Hydrolase</keyword>
<name>A0A6S7I1B2_PARCT</name>
<dbReference type="Proteomes" id="UP001152795">
    <property type="component" value="Unassembled WGS sequence"/>
</dbReference>
<dbReference type="OrthoDB" id="432234at2759"/>
<comment type="catalytic activity">
    <reaction evidence="1">
        <text>ATP + H2O = ADP + phosphate + H(+)</text>
        <dbReference type="Rhea" id="RHEA:13065"/>
        <dbReference type="ChEBI" id="CHEBI:15377"/>
        <dbReference type="ChEBI" id="CHEBI:15378"/>
        <dbReference type="ChEBI" id="CHEBI:30616"/>
        <dbReference type="ChEBI" id="CHEBI:43474"/>
        <dbReference type="ChEBI" id="CHEBI:456216"/>
        <dbReference type="EC" id="5.6.2.3"/>
    </reaction>
</comment>
<dbReference type="EMBL" id="CACRXK020007165">
    <property type="protein sequence ID" value="CAB4011486.1"/>
    <property type="molecule type" value="Genomic_DNA"/>
</dbReference>
<accession>A0A6S7I1B2</accession>
<dbReference type="Pfam" id="PF05970">
    <property type="entry name" value="PIF1"/>
    <property type="match status" value="1"/>
</dbReference>
<comment type="similarity">
    <text evidence="1">Belongs to the helicase family.</text>
</comment>